<sequence length="205" mass="21513">MNDAKTYHDAARIACVVTSRGRPVPCGVKNDGEPSQGSNPLQADYTASIDSASVYSDMQREVRLAPAAALVLPAEPTPAHIWTPLGIALATSARDADLAGDMGEANKARELLAMEEDNLVNRVSASPEQDEEAILPRMPGGPPLTTAPVTTTPGNILPTAFSSSVSRSPATAEALLVQRHVSLVSTPVVEEAPDRHWQLPPGAAH</sequence>
<dbReference type="RefSeq" id="XP_040627417.1">
    <property type="nucleotide sequence ID" value="XM_040773041.1"/>
</dbReference>
<keyword evidence="2" id="KW-1185">Reference proteome</keyword>
<dbReference type="Proteomes" id="UP000030653">
    <property type="component" value="Unassembled WGS sequence"/>
</dbReference>
<gene>
    <name evidence="1" type="ORF">DACRYDRAFT_22976</name>
</gene>
<protein>
    <submittedName>
        <fullName evidence="1">Uncharacterized protein</fullName>
    </submittedName>
</protein>
<dbReference type="AlphaFoldDB" id="M5FXK0"/>
<reference evidence="1 2" key="1">
    <citation type="journal article" date="2012" name="Science">
        <title>The Paleozoic origin of enzymatic lignin decomposition reconstructed from 31 fungal genomes.</title>
        <authorList>
            <person name="Floudas D."/>
            <person name="Binder M."/>
            <person name="Riley R."/>
            <person name="Barry K."/>
            <person name="Blanchette R.A."/>
            <person name="Henrissat B."/>
            <person name="Martinez A.T."/>
            <person name="Otillar R."/>
            <person name="Spatafora J.W."/>
            <person name="Yadav J.S."/>
            <person name="Aerts A."/>
            <person name="Benoit I."/>
            <person name="Boyd A."/>
            <person name="Carlson A."/>
            <person name="Copeland A."/>
            <person name="Coutinho P.M."/>
            <person name="de Vries R.P."/>
            <person name="Ferreira P."/>
            <person name="Findley K."/>
            <person name="Foster B."/>
            <person name="Gaskell J."/>
            <person name="Glotzer D."/>
            <person name="Gorecki P."/>
            <person name="Heitman J."/>
            <person name="Hesse C."/>
            <person name="Hori C."/>
            <person name="Igarashi K."/>
            <person name="Jurgens J.A."/>
            <person name="Kallen N."/>
            <person name="Kersten P."/>
            <person name="Kohler A."/>
            <person name="Kuees U."/>
            <person name="Kumar T.K.A."/>
            <person name="Kuo A."/>
            <person name="LaButti K."/>
            <person name="Larrondo L.F."/>
            <person name="Lindquist E."/>
            <person name="Ling A."/>
            <person name="Lombard V."/>
            <person name="Lucas S."/>
            <person name="Lundell T."/>
            <person name="Martin R."/>
            <person name="McLaughlin D.J."/>
            <person name="Morgenstern I."/>
            <person name="Morin E."/>
            <person name="Murat C."/>
            <person name="Nagy L.G."/>
            <person name="Nolan M."/>
            <person name="Ohm R.A."/>
            <person name="Patyshakuliyeva A."/>
            <person name="Rokas A."/>
            <person name="Ruiz-Duenas F.J."/>
            <person name="Sabat G."/>
            <person name="Salamov A."/>
            <person name="Samejima M."/>
            <person name="Schmutz J."/>
            <person name="Slot J.C."/>
            <person name="St John F."/>
            <person name="Stenlid J."/>
            <person name="Sun H."/>
            <person name="Sun S."/>
            <person name="Syed K."/>
            <person name="Tsang A."/>
            <person name="Wiebenga A."/>
            <person name="Young D."/>
            <person name="Pisabarro A."/>
            <person name="Eastwood D.C."/>
            <person name="Martin F."/>
            <person name="Cullen D."/>
            <person name="Grigoriev I.V."/>
            <person name="Hibbett D.S."/>
        </authorList>
    </citation>
    <scope>NUCLEOTIDE SEQUENCE [LARGE SCALE GENOMIC DNA]</scope>
    <source>
        <strain evidence="1 2">DJM-731 SS1</strain>
    </source>
</reference>
<evidence type="ECO:0000313" key="2">
    <source>
        <dbReference type="Proteomes" id="UP000030653"/>
    </source>
</evidence>
<proteinExistence type="predicted"/>
<accession>M5FXK0</accession>
<dbReference type="EMBL" id="JH795866">
    <property type="protein sequence ID" value="EJU00520.1"/>
    <property type="molecule type" value="Genomic_DNA"/>
</dbReference>
<dbReference type="GeneID" id="63688103"/>
<organism evidence="1 2">
    <name type="scientific">Dacryopinax primogenitus (strain DJM 731)</name>
    <name type="common">Brown rot fungus</name>
    <dbReference type="NCBI Taxonomy" id="1858805"/>
    <lineage>
        <taxon>Eukaryota</taxon>
        <taxon>Fungi</taxon>
        <taxon>Dikarya</taxon>
        <taxon>Basidiomycota</taxon>
        <taxon>Agaricomycotina</taxon>
        <taxon>Dacrymycetes</taxon>
        <taxon>Dacrymycetales</taxon>
        <taxon>Dacrymycetaceae</taxon>
        <taxon>Dacryopinax</taxon>
    </lineage>
</organism>
<dbReference type="HOGENOM" id="CLU_1337478_0_0_1"/>
<name>M5FXK0_DACPD</name>
<evidence type="ECO:0000313" key="1">
    <source>
        <dbReference type="EMBL" id="EJU00520.1"/>
    </source>
</evidence>